<keyword evidence="3" id="KW-1185">Reference proteome</keyword>
<evidence type="ECO:0000313" key="2">
    <source>
        <dbReference type="EMBL" id="KOO05189.1"/>
    </source>
</evidence>
<keyword evidence="1" id="KW-0812">Transmembrane</keyword>
<gene>
    <name evidence="2" type="ORF">AKJ31_21535</name>
</gene>
<accession>A0A0M0HSZ6</accession>
<comment type="caution">
    <text evidence="2">The sequence shown here is derived from an EMBL/GenBank/DDBJ whole genome shotgun (WGS) entry which is preliminary data.</text>
</comment>
<dbReference type="EMBL" id="LHPI01000037">
    <property type="protein sequence ID" value="KOO05189.1"/>
    <property type="molecule type" value="Genomic_DNA"/>
</dbReference>
<protein>
    <submittedName>
        <fullName evidence="2">Uncharacterized protein</fullName>
    </submittedName>
</protein>
<proteinExistence type="predicted"/>
<keyword evidence="1" id="KW-0472">Membrane</keyword>
<sequence length="92" mass="10447">MPIMIYKRIAKTKGAEPINQALRVLWPCKVISGLKINNASTELKARFLDEVTVSAMAFLALGFWLGQGTVLFTLPVFTYLGFRWRRKLNSID</sequence>
<dbReference type="AlphaFoldDB" id="A0A0M0HSZ6"/>
<dbReference type="Proteomes" id="UP000037530">
    <property type="component" value="Unassembled WGS sequence"/>
</dbReference>
<name>A0A0M0HSZ6_9VIBR</name>
<organism evidence="2 3">
    <name type="scientific">Vibrio hepatarius</name>
    <dbReference type="NCBI Taxonomy" id="171383"/>
    <lineage>
        <taxon>Bacteria</taxon>
        <taxon>Pseudomonadati</taxon>
        <taxon>Pseudomonadota</taxon>
        <taxon>Gammaproteobacteria</taxon>
        <taxon>Vibrionales</taxon>
        <taxon>Vibrionaceae</taxon>
        <taxon>Vibrio</taxon>
        <taxon>Vibrio oreintalis group</taxon>
    </lineage>
</organism>
<feature type="transmembrane region" description="Helical" evidence="1">
    <location>
        <begin position="56"/>
        <end position="82"/>
    </location>
</feature>
<keyword evidence="1" id="KW-1133">Transmembrane helix</keyword>
<reference evidence="3" key="1">
    <citation type="submission" date="2015-08" db="EMBL/GenBank/DDBJ databases">
        <title>Vibrio galatheae sp. nov., a novel member of the Vibrionaceae family isolated from the Solomon Islands.</title>
        <authorList>
            <person name="Giubergia S."/>
            <person name="Machado H."/>
            <person name="Mateiu R.V."/>
            <person name="Gram L."/>
        </authorList>
    </citation>
    <scope>NUCLEOTIDE SEQUENCE [LARGE SCALE GENOMIC DNA]</scope>
    <source>
        <strain evidence="3">DSM 19134</strain>
    </source>
</reference>
<evidence type="ECO:0000256" key="1">
    <source>
        <dbReference type="SAM" id="Phobius"/>
    </source>
</evidence>
<dbReference type="PATRIC" id="fig|171383.3.peg.4390"/>
<dbReference type="STRING" id="171383.AKJ31_21535"/>
<evidence type="ECO:0000313" key="3">
    <source>
        <dbReference type="Proteomes" id="UP000037530"/>
    </source>
</evidence>